<accession>A0ABP0E513</accession>
<evidence type="ECO:0000313" key="1">
    <source>
        <dbReference type="EMBL" id="CAK7275676.1"/>
    </source>
</evidence>
<dbReference type="Proteomes" id="UP001642501">
    <property type="component" value="Unassembled WGS sequence"/>
</dbReference>
<comment type="caution">
    <text evidence="1">The sequence shown here is derived from an EMBL/GenBank/DDBJ whole genome shotgun (WGS) entry which is preliminary data.</text>
</comment>
<proteinExistence type="predicted"/>
<sequence>KRILKTDDAACRACGEADETVRHVMLECDVFAGARNKFLGEVLADRDGLPGLFHTKKGMSAVLEFVKETGFGTCKGFKEKFLAAAGSDEEDE</sequence>
<evidence type="ECO:0008006" key="3">
    <source>
        <dbReference type="Google" id="ProtNLM"/>
    </source>
</evidence>
<organism evidence="1 2">
    <name type="scientific">Sporothrix epigloea</name>
    <dbReference type="NCBI Taxonomy" id="1892477"/>
    <lineage>
        <taxon>Eukaryota</taxon>
        <taxon>Fungi</taxon>
        <taxon>Dikarya</taxon>
        <taxon>Ascomycota</taxon>
        <taxon>Pezizomycotina</taxon>
        <taxon>Sordariomycetes</taxon>
        <taxon>Sordariomycetidae</taxon>
        <taxon>Ophiostomatales</taxon>
        <taxon>Ophiostomataceae</taxon>
        <taxon>Sporothrix</taxon>
    </lineage>
</organism>
<protein>
    <recommendedName>
        <fullName evidence="3">Reverse transcriptase</fullName>
    </recommendedName>
</protein>
<reference evidence="1 2" key="1">
    <citation type="submission" date="2024-01" db="EMBL/GenBank/DDBJ databases">
        <authorList>
            <person name="Allen C."/>
            <person name="Tagirdzhanova G."/>
        </authorList>
    </citation>
    <scope>NUCLEOTIDE SEQUENCE [LARGE SCALE GENOMIC DNA]</scope>
    <source>
        <strain evidence="1 2">CBS 573.63</strain>
    </source>
</reference>
<keyword evidence="2" id="KW-1185">Reference proteome</keyword>
<gene>
    <name evidence="1" type="ORF">SEPCBS57363_006832</name>
</gene>
<feature type="non-terminal residue" evidence="1">
    <location>
        <position position="1"/>
    </location>
</feature>
<name>A0ABP0E513_9PEZI</name>
<dbReference type="EMBL" id="CAWUOM010000465">
    <property type="protein sequence ID" value="CAK7275676.1"/>
    <property type="molecule type" value="Genomic_DNA"/>
</dbReference>
<evidence type="ECO:0000313" key="2">
    <source>
        <dbReference type="Proteomes" id="UP001642501"/>
    </source>
</evidence>